<keyword evidence="8" id="KW-1185">Reference proteome</keyword>
<comment type="caution">
    <text evidence="7">The sequence shown here is derived from an EMBL/GenBank/DDBJ whole genome shotgun (WGS) entry which is preliminary data.</text>
</comment>
<proteinExistence type="inferred from homology"/>
<evidence type="ECO:0000256" key="3">
    <source>
        <dbReference type="ARBA" id="ARBA00023125"/>
    </source>
</evidence>
<protein>
    <submittedName>
        <fullName evidence="7">LysR family transcriptional regulator</fullName>
    </submittedName>
</protein>
<sequence length="115" mass="12316">MAQEASTKSIPRIPVSAARTCSSRPILATTSRALPCTSIAWPPVRIVSDRSTTVGVNPQLRHFVALAELGSFTATARREHIVQSGLSNSVQALKHEVSAELYVRGSRPIRLTPAG</sequence>
<feature type="domain" description="HTH lysR-type" evidence="6">
    <location>
        <begin position="59"/>
        <end position="112"/>
    </location>
</feature>
<evidence type="ECO:0000313" key="8">
    <source>
        <dbReference type="Proteomes" id="UP000733379"/>
    </source>
</evidence>
<evidence type="ECO:0000256" key="1">
    <source>
        <dbReference type="ARBA" id="ARBA00009437"/>
    </source>
</evidence>
<evidence type="ECO:0000313" key="7">
    <source>
        <dbReference type="EMBL" id="MBU3064774.1"/>
    </source>
</evidence>
<evidence type="ECO:0000259" key="6">
    <source>
        <dbReference type="PROSITE" id="PS50931"/>
    </source>
</evidence>
<keyword evidence="3" id="KW-0238">DNA-binding</keyword>
<dbReference type="Proteomes" id="UP000733379">
    <property type="component" value="Unassembled WGS sequence"/>
</dbReference>
<dbReference type="PROSITE" id="PS50931">
    <property type="entry name" value="HTH_LYSR"/>
    <property type="match status" value="1"/>
</dbReference>
<dbReference type="EMBL" id="JAHKNI010000008">
    <property type="protein sequence ID" value="MBU3064774.1"/>
    <property type="molecule type" value="Genomic_DNA"/>
</dbReference>
<keyword evidence="2" id="KW-0805">Transcription regulation</keyword>
<keyword evidence="5" id="KW-0804">Transcription</keyword>
<gene>
    <name evidence="7" type="ORF">KO481_25005</name>
</gene>
<dbReference type="SUPFAM" id="SSF46785">
    <property type="entry name" value="Winged helix' DNA-binding domain"/>
    <property type="match status" value="1"/>
</dbReference>
<dbReference type="InterPro" id="IPR036388">
    <property type="entry name" value="WH-like_DNA-bd_sf"/>
</dbReference>
<dbReference type="InterPro" id="IPR036390">
    <property type="entry name" value="WH_DNA-bd_sf"/>
</dbReference>
<organism evidence="7 8">
    <name type="scientific">Nocardia albiluteola</name>
    <dbReference type="NCBI Taxonomy" id="2842303"/>
    <lineage>
        <taxon>Bacteria</taxon>
        <taxon>Bacillati</taxon>
        <taxon>Actinomycetota</taxon>
        <taxon>Actinomycetes</taxon>
        <taxon>Mycobacteriales</taxon>
        <taxon>Nocardiaceae</taxon>
        <taxon>Nocardia</taxon>
    </lineage>
</organism>
<dbReference type="InterPro" id="IPR000847">
    <property type="entry name" value="LysR_HTH_N"/>
</dbReference>
<evidence type="ECO:0000256" key="2">
    <source>
        <dbReference type="ARBA" id="ARBA00023015"/>
    </source>
</evidence>
<keyword evidence="4" id="KW-0010">Activator</keyword>
<reference evidence="7 8" key="1">
    <citation type="submission" date="2021-06" db="EMBL/GenBank/DDBJ databases">
        <title>Actinomycetes sequencing.</title>
        <authorList>
            <person name="Shan Q."/>
        </authorList>
    </citation>
    <scope>NUCLEOTIDE SEQUENCE [LARGE SCALE GENOMIC DNA]</scope>
    <source>
        <strain evidence="7 8">NEAU-G5</strain>
    </source>
</reference>
<dbReference type="PANTHER" id="PTHR30346">
    <property type="entry name" value="TRANSCRIPTIONAL DUAL REGULATOR HCAR-RELATED"/>
    <property type="match status" value="1"/>
</dbReference>
<evidence type="ECO:0000256" key="4">
    <source>
        <dbReference type="ARBA" id="ARBA00023159"/>
    </source>
</evidence>
<dbReference type="PANTHER" id="PTHR30346:SF30">
    <property type="entry name" value="SMALL NEUTRAL PROTEASE REGULATORY PROTEIN"/>
    <property type="match status" value="1"/>
</dbReference>
<comment type="similarity">
    <text evidence="1">Belongs to the LysR transcriptional regulatory family.</text>
</comment>
<accession>A0ABS6B3A0</accession>
<evidence type="ECO:0000256" key="5">
    <source>
        <dbReference type="ARBA" id="ARBA00023163"/>
    </source>
</evidence>
<name>A0ABS6B3A0_9NOCA</name>
<dbReference type="Gene3D" id="1.10.10.10">
    <property type="entry name" value="Winged helix-like DNA-binding domain superfamily/Winged helix DNA-binding domain"/>
    <property type="match status" value="1"/>
</dbReference>
<dbReference type="Pfam" id="PF00126">
    <property type="entry name" value="HTH_1"/>
    <property type="match status" value="1"/>
</dbReference>